<sequence>MTVPQDELKQIQAMADFAMQTLDLIDEDNVKRKVVKVIKAQKQLTRDGSGIMYYLWLETQDTQCPEDTSPESWKSDPPNCMNVPGPRRTCKVNLLRSWLPNRSRVNAHVVKSECDPLKSW</sequence>
<dbReference type="Pfam" id="PF00031">
    <property type="entry name" value="Cystatin"/>
    <property type="match status" value="1"/>
</dbReference>
<dbReference type="KEGG" id="dci:113471845"/>
<dbReference type="STRING" id="121845.A0A3Q0JF48"/>
<gene>
    <name evidence="3" type="primary">LOC113471845</name>
</gene>
<organism evidence="2 3">
    <name type="scientific">Diaphorina citri</name>
    <name type="common">Asian citrus psyllid</name>
    <dbReference type="NCBI Taxonomy" id="121845"/>
    <lineage>
        <taxon>Eukaryota</taxon>
        <taxon>Metazoa</taxon>
        <taxon>Ecdysozoa</taxon>
        <taxon>Arthropoda</taxon>
        <taxon>Hexapoda</taxon>
        <taxon>Insecta</taxon>
        <taxon>Pterygota</taxon>
        <taxon>Neoptera</taxon>
        <taxon>Paraneoptera</taxon>
        <taxon>Hemiptera</taxon>
        <taxon>Sternorrhyncha</taxon>
        <taxon>Psylloidea</taxon>
        <taxon>Psyllidae</taxon>
        <taxon>Diaphorininae</taxon>
        <taxon>Diaphorina</taxon>
    </lineage>
</organism>
<protein>
    <submittedName>
        <fullName evidence="3">Uncharacterized protein LOC113471845</fullName>
    </submittedName>
</protein>
<dbReference type="AlphaFoldDB" id="A0A3Q0JF48"/>
<evidence type="ECO:0000313" key="2">
    <source>
        <dbReference type="Proteomes" id="UP000079169"/>
    </source>
</evidence>
<keyword evidence="2" id="KW-1185">Reference proteome</keyword>
<name>A0A3Q0JF48_DIACI</name>
<dbReference type="InterPro" id="IPR046350">
    <property type="entry name" value="Cystatin_sf"/>
</dbReference>
<evidence type="ECO:0000313" key="3">
    <source>
        <dbReference type="RefSeq" id="XP_026687091.1"/>
    </source>
</evidence>
<proteinExistence type="predicted"/>
<dbReference type="GO" id="GO:0004869">
    <property type="term" value="F:cysteine-type endopeptidase inhibitor activity"/>
    <property type="evidence" value="ECO:0007669"/>
    <property type="project" value="InterPro"/>
</dbReference>
<dbReference type="Proteomes" id="UP000079169">
    <property type="component" value="Unplaced"/>
</dbReference>
<dbReference type="GeneID" id="113471845"/>
<dbReference type="RefSeq" id="XP_026687091.1">
    <property type="nucleotide sequence ID" value="XM_026831290.1"/>
</dbReference>
<dbReference type="Gene3D" id="3.10.450.10">
    <property type="match status" value="1"/>
</dbReference>
<reference evidence="3" key="1">
    <citation type="submission" date="2025-08" db="UniProtKB">
        <authorList>
            <consortium name="RefSeq"/>
        </authorList>
    </citation>
    <scope>IDENTIFICATION</scope>
</reference>
<feature type="domain" description="Cystatin" evidence="1">
    <location>
        <begin position="7"/>
        <end position="75"/>
    </location>
</feature>
<accession>A0A3Q0JF48</accession>
<dbReference type="InterPro" id="IPR000010">
    <property type="entry name" value="Cystatin_dom"/>
</dbReference>
<dbReference type="SUPFAM" id="SSF54403">
    <property type="entry name" value="Cystatin/monellin"/>
    <property type="match status" value="1"/>
</dbReference>
<dbReference type="PaxDb" id="121845-A0A3Q0JF48"/>
<evidence type="ECO:0000259" key="1">
    <source>
        <dbReference type="Pfam" id="PF00031"/>
    </source>
</evidence>